<keyword evidence="3" id="KW-1185">Reference proteome</keyword>
<dbReference type="HOGENOM" id="CLU_1837962_0_0_1"/>
<organism evidence="2 3">
    <name type="scientific">Cyanidioschyzon merolae (strain NIES-3377 / 10D)</name>
    <name type="common">Unicellular red alga</name>
    <dbReference type="NCBI Taxonomy" id="280699"/>
    <lineage>
        <taxon>Eukaryota</taxon>
        <taxon>Rhodophyta</taxon>
        <taxon>Bangiophyceae</taxon>
        <taxon>Cyanidiales</taxon>
        <taxon>Cyanidiaceae</taxon>
        <taxon>Cyanidioschyzon</taxon>
    </lineage>
</organism>
<reference evidence="2 3" key="1">
    <citation type="journal article" date="2004" name="Nature">
        <title>Genome sequence of the ultrasmall unicellular red alga Cyanidioschyzon merolae 10D.</title>
        <authorList>
            <person name="Matsuzaki M."/>
            <person name="Misumi O."/>
            <person name="Shin-i T."/>
            <person name="Maruyama S."/>
            <person name="Takahara M."/>
            <person name="Miyagishima S."/>
            <person name="Mori T."/>
            <person name="Nishida K."/>
            <person name="Yagisawa F."/>
            <person name="Nishida K."/>
            <person name="Yoshida Y."/>
            <person name="Nishimura Y."/>
            <person name="Nakao S."/>
            <person name="Kobayashi T."/>
            <person name="Momoyama Y."/>
            <person name="Higashiyama T."/>
            <person name="Minoda A."/>
            <person name="Sano M."/>
            <person name="Nomoto H."/>
            <person name="Oishi K."/>
            <person name="Hayashi H."/>
            <person name="Ohta F."/>
            <person name="Nishizaka S."/>
            <person name="Haga S."/>
            <person name="Miura S."/>
            <person name="Morishita T."/>
            <person name="Kabeya Y."/>
            <person name="Terasawa K."/>
            <person name="Suzuki Y."/>
            <person name="Ishii Y."/>
            <person name="Asakawa S."/>
            <person name="Takano H."/>
            <person name="Ohta N."/>
            <person name="Kuroiwa H."/>
            <person name="Tanaka K."/>
            <person name="Shimizu N."/>
            <person name="Sugano S."/>
            <person name="Sato N."/>
            <person name="Nozaki H."/>
            <person name="Ogasawara N."/>
            <person name="Kohara Y."/>
            <person name="Kuroiwa T."/>
        </authorList>
    </citation>
    <scope>NUCLEOTIDE SEQUENCE [LARGE SCALE GENOMIC DNA]</scope>
    <source>
        <strain evidence="2 3">10D</strain>
    </source>
</reference>
<reference evidence="2 3" key="2">
    <citation type="journal article" date="2007" name="BMC Biol.">
        <title>A 100%-complete sequence reveals unusually simple genomic features in the hot-spring red alga Cyanidioschyzon merolae.</title>
        <authorList>
            <person name="Nozaki H."/>
            <person name="Takano H."/>
            <person name="Misumi O."/>
            <person name="Terasawa K."/>
            <person name="Matsuzaki M."/>
            <person name="Maruyama S."/>
            <person name="Nishida K."/>
            <person name="Yagisawa F."/>
            <person name="Yoshida Y."/>
            <person name="Fujiwara T."/>
            <person name="Takio S."/>
            <person name="Tamura K."/>
            <person name="Chung S.J."/>
            <person name="Nakamura S."/>
            <person name="Kuroiwa H."/>
            <person name="Tanaka K."/>
            <person name="Sato N."/>
            <person name="Kuroiwa T."/>
        </authorList>
    </citation>
    <scope>NUCLEOTIDE SEQUENCE [LARGE SCALE GENOMIC DNA]</scope>
    <source>
        <strain evidence="2 3">10D</strain>
    </source>
</reference>
<dbReference type="AlphaFoldDB" id="M1V6J6"/>
<evidence type="ECO:0000313" key="2">
    <source>
        <dbReference type="EMBL" id="BAM78994.1"/>
    </source>
</evidence>
<gene>
    <name evidence="2" type="ORF">CYME_CMC052C</name>
</gene>
<feature type="region of interest" description="Disordered" evidence="1">
    <location>
        <begin position="119"/>
        <end position="140"/>
    </location>
</feature>
<dbReference type="KEGG" id="cme:CYME_CMC052C"/>
<protein>
    <submittedName>
        <fullName evidence="2">Uncharacterized protein</fullName>
    </submittedName>
</protein>
<dbReference type="Proteomes" id="UP000007014">
    <property type="component" value="Chromosome 3"/>
</dbReference>
<dbReference type="GeneID" id="16992437"/>
<dbReference type="RefSeq" id="XP_005535280.1">
    <property type="nucleotide sequence ID" value="XM_005535223.1"/>
</dbReference>
<proteinExistence type="predicted"/>
<evidence type="ECO:0000256" key="1">
    <source>
        <dbReference type="SAM" id="MobiDB-lite"/>
    </source>
</evidence>
<name>M1V6J6_CYAM1</name>
<evidence type="ECO:0000313" key="3">
    <source>
        <dbReference type="Proteomes" id="UP000007014"/>
    </source>
</evidence>
<accession>M1V6J6</accession>
<dbReference type="EMBL" id="AP006485">
    <property type="protein sequence ID" value="BAM78994.1"/>
    <property type="molecule type" value="Genomic_DNA"/>
</dbReference>
<sequence>MHVALPPLVTACSSRNMTSTSFGASELDQFLADAELRVRLMERRLRKLAAWQKRLQQRNDGDSVRRLRQAAGQRLAAAYVMQALFSLLLMLEGEDPEVHVVKRGMKRCCDWANVLELDASPDDSQPVPTADASASEAAVS</sequence>
<dbReference type="Gramene" id="CMC052CT">
    <property type="protein sequence ID" value="CMC052CT"/>
    <property type="gene ID" value="CMC052C"/>
</dbReference>